<sequence length="224" mass="24782">MSPPAPQPEPSGLARLSAFALRAVRMELRIYTSLGRWIGRRPDLPAGARGFGYHRPVQTILVIFIVLSAIEIPIFDLIVHRWPVVRITLLVLGIWGLTWMLGLLAAYLMRPIAVGPAGIRVRHGIEVDVPLAWSDIADVRRERRIDEPKTPCIVVADDGTRTLAYRMQDETNLRIELAGPLDVRLPGRPPKGGAQTIDSVRLWVDDPDGFLAAVAALRSAESPR</sequence>
<gene>
    <name evidence="2" type="ORF">GB864_00020</name>
</gene>
<dbReference type="EMBL" id="WSTA01000001">
    <property type="protein sequence ID" value="MWB96948.1"/>
    <property type="molecule type" value="Genomic_DNA"/>
</dbReference>
<accession>A0A6I4NR72</accession>
<keyword evidence="1" id="KW-0472">Membrane</keyword>
<feature type="transmembrane region" description="Helical" evidence="1">
    <location>
        <begin position="59"/>
        <end position="79"/>
    </location>
</feature>
<proteinExistence type="predicted"/>
<evidence type="ECO:0000313" key="2">
    <source>
        <dbReference type="EMBL" id="MWB96948.1"/>
    </source>
</evidence>
<organism evidence="2 3">
    <name type="scientific">Agromyces seonyuensis</name>
    <dbReference type="NCBI Taxonomy" id="2662446"/>
    <lineage>
        <taxon>Bacteria</taxon>
        <taxon>Bacillati</taxon>
        <taxon>Actinomycetota</taxon>
        <taxon>Actinomycetes</taxon>
        <taxon>Micrococcales</taxon>
        <taxon>Microbacteriaceae</taxon>
        <taxon>Agromyces</taxon>
    </lineage>
</organism>
<dbReference type="RefSeq" id="WP_160422227.1">
    <property type="nucleotide sequence ID" value="NZ_WSTA01000001.1"/>
</dbReference>
<comment type="caution">
    <text evidence="2">The sequence shown here is derived from an EMBL/GenBank/DDBJ whole genome shotgun (WGS) entry which is preliminary data.</text>
</comment>
<evidence type="ECO:0000256" key="1">
    <source>
        <dbReference type="SAM" id="Phobius"/>
    </source>
</evidence>
<feature type="transmembrane region" description="Helical" evidence="1">
    <location>
        <begin position="85"/>
        <end position="108"/>
    </location>
</feature>
<protein>
    <recommendedName>
        <fullName evidence="4">PH domain-containing protein</fullName>
    </recommendedName>
</protein>
<evidence type="ECO:0008006" key="4">
    <source>
        <dbReference type="Google" id="ProtNLM"/>
    </source>
</evidence>
<keyword evidence="1" id="KW-1133">Transmembrane helix</keyword>
<reference evidence="2 3" key="1">
    <citation type="submission" date="2019-12" db="EMBL/GenBank/DDBJ databases">
        <authorList>
            <person name="Kim Y.S."/>
        </authorList>
    </citation>
    <scope>NUCLEOTIDE SEQUENCE [LARGE SCALE GENOMIC DNA]</scope>
    <source>
        <strain evidence="2 3">MMS17-SY077</strain>
    </source>
</reference>
<evidence type="ECO:0000313" key="3">
    <source>
        <dbReference type="Proteomes" id="UP000438182"/>
    </source>
</evidence>
<keyword evidence="1" id="KW-0812">Transmembrane</keyword>
<name>A0A6I4NR72_9MICO</name>
<keyword evidence="3" id="KW-1185">Reference proteome</keyword>
<dbReference type="AlphaFoldDB" id="A0A6I4NR72"/>
<dbReference type="Proteomes" id="UP000438182">
    <property type="component" value="Unassembled WGS sequence"/>
</dbReference>